<reference evidence="3 4" key="1">
    <citation type="journal article" date="2016" name="Mol. Biol. Evol.">
        <title>Comparative Genomics of Early-Diverging Mushroom-Forming Fungi Provides Insights into the Origins of Lignocellulose Decay Capabilities.</title>
        <authorList>
            <person name="Nagy L.G."/>
            <person name="Riley R."/>
            <person name="Tritt A."/>
            <person name="Adam C."/>
            <person name="Daum C."/>
            <person name="Floudas D."/>
            <person name="Sun H."/>
            <person name="Yadav J.S."/>
            <person name="Pangilinan J."/>
            <person name="Larsson K.H."/>
            <person name="Matsuura K."/>
            <person name="Barry K."/>
            <person name="Labutti K."/>
            <person name="Kuo R."/>
            <person name="Ohm R.A."/>
            <person name="Bhattacharya S.S."/>
            <person name="Shirouzu T."/>
            <person name="Yoshinaga Y."/>
            <person name="Martin F.M."/>
            <person name="Grigoriev I.V."/>
            <person name="Hibbett D.S."/>
        </authorList>
    </citation>
    <scope>NUCLEOTIDE SEQUENCE [LARGE SCALE GENOMIC DNA]</scope>
    <source>
        <strain evidence="3 4">HHB12029</strain>
    </source>
</reference>
<dbReference type="Proteomes" id="UP000077266">
    <property type="component" value="Unassembled WGS sequence"/>
</dbReference>
<keyword evidence="2" id="KW-0812">Transmembrane</keyword>
<dbReference type="AlphaFoldDB" id="A0A166BNS3"/>
<feature type="transmembrane region" description="Helical" evidence="2">
    <location>
        <begin position="205"/>
        <end position="227"/>
    </location>
</feature>
<evidence type="ECO:0000313" key="4">
    <source>
        <dbReference type="Proteomes" id="UP000077266"/>
    </source>
</evidence>
<evidence type="ECO:0000256" key="1">
    <source>
        <dbReference type="SAM" id="MobiDB-lite"/>
    </source>
</evidence>
<gene>
    <name evidence="3" type="ORF">EXIGLDRAFT_828936</name>
</gene>
<feature type="region of interest" description="Disordered" evidence="1">
    <location>
        <begin position="405"/>
        <end position="501"/>
    </location>
</feature>
<dbReference type="OrthoDB" id="2576311at2759"/>
<keyword evidence="2" id="KW-1133">Transmembrane helix</keyword>
<proteinExistence type="predicted"/>
<keyword evidence="4" id="KW-1185">Reference proteome</keyword>
<organism evidence="3 4">
    <name type="scientific">Exidia glandulosa HHB12029</name>
    <dbReference type="NCBI Taxonomy" id="1314781"/>
    <lineage>
        <taxon>Eukaryota</taxon>
        <taxon>Fungi</taxon>
        <taxon>Dikarya</taxon>
        <taxon>Basidiomycota</taxon>
        <taxon>Agaricomycotina</taxon>
        <taxon>Agaricomycetes</taxon>
        <taxon>Auriculariales</taxon>
        <taxon>Exidiaceae</taxon>
        <taxon>Exidia</taxon>
    </lineage>
</organism>
<dbReference type="EMBL" id="KV425886">
    <property type="protein sequence ID" value="KZW02800.1"/>
    <property type="molecule type" value="Genomic_DNA"/>
</dbReference>
<evidence type="ECO:0000313" key="3">
    <source>
        <dbReference type="EMBL" id="KZW02800.1"/>
    </source>
</evidence>
<evidence type="ECO:0000256" key="2">
    <source>
        <dbReference type="SAM" id="Phobius"/>
    </source>
</evidence>
<accession>A0A166BNS3</accession>
<sequence length="501" mass="53198">MRPHTATAAALASRGLAAVAQFTDVTCDQNKWTFNSAGQSPCTVWSELSAICSVSPFLVPRLTSPGDKYSPPSGNSNDKCHCNVVAFNLASACTICQSGFSTDSLLSESQWQAGCTTYNDSGISQDHPAVNVPAWAFMKENGHVFQSLDAEQLALSGTINPSATTTSTTPGSTSLITTAPAGISSSPQTPAQEAQVTSAKHKSPVGPIVGGVLGGLALLALLVFLVFRYRNYRRSQPALVPTRARDVDVRQKEFGMPSDLKIQHFVPPPPGSSAHTSVEDNLNNGGRALHPYAAGYAVQRNVPERERSYTSSSNYATVPSAVDTQHQHSIMPFGPGNITPPASGKASPSADSALLTPFSATYTYTSPRSGAAHPYASPLINDSYERALPETPLPYAYMHEPVSATAPAAPPTPMPSRPLPPLRVPQPVRHSSTSTTEFSPSSWDSAAPLVQQQKQQQGSIDSRIMSNSGSQHSHTHTHSHPRAHGKAPRQPVPAPNDWVIE</sequence>
<protein>
    <submittedName>
        <fullName evidence="3">Uncharacterized protein</fullName>
    </submittedName>
</protein>
<dbReference type="InParanoid" id="A0A166BNS3"/>
<dbReference type="STRING" id="1314781.A0A166BNS3"/>
<feature type="compositionally biased region" description="Low complexity" evidence="1">
    <location>
        <begin position="425"/>
        <end position="442"/>
    </location>
</feature>
<feature type="compositionally biased region" description="Pro residues" evidence="1">
    <location>
        <begin position="408"/>
        <end position="424"/>
    </location>
</feature>
<keyword evidence="2" id="KW-0472">Membrane</keyword>
<feature type="compositionally biased region" description="Basic residues" evidence="1">
    <location>
        <begin position="473"/>
        <end position="487"/>
    </location>
</feature>
<name>A0A166BNS3_EXIGL</name>